<protein>
    <submittedName>
        <fullName evidence="2">Uncharacterized protein</fullName>
    </submittedName>
</protein>
<feature type="transmembrane region" description="Helical" evidence="1">
    <location>
        <begin position="47"/>
        <end position="65"/>
    </location>
</feature>
<feature type="transmembrane region" description="Helical" evidence="1">
    <location>
        <begin position="71"/>
        <end position="93"/>
    </location>
</feature>
<dbReference type="OrthoDB" id="4322403at2"/>
<evidence type="ECO:0000313" key="2">
    <source>
        <dbReference type="EMBL" id="KUO21788.1"/>
    </source>
</evidence>
<evidence type="ECO:0000256" key="1">
    <source>
        <dbReference type="SAM" id="Phobius"/>
    </source>
</evidence>
<dbReference type="RefSeq" id="WP_067017352.1">
    <property type="nucleotide sequence ID" value="NZ_KQ949077.1"/>
</dbReference>
<organism evidence="2 3">
    <name type="scientific">Streptomyces dysideae</name>
    <dbReference type="NCBI Taxonomy" id="909626"/>
    <lineage>
        <taxon>Bacteria</taxon>
        <taxon>Bacillati</taxon>
        <taxon>Actinomycetota</taxon>
        <taxon>Actinomycetes</taxon>
        <taxon>Kitasatosporales</taxon>
        <taxon>Streptomycetaceae</taxon>
        <taxon>Streptomyces</taxon>
    </lineage>
</organism>
<keyword evidence="3" id="KW-1185">Reference proteome</keyword>
<gene>
    <name evidence="2" type="ORF">AQJ91_06495</name>
</gene>
<name>A0A101V3J3_9ACTN</name>
<sequence>MTLHGLLVTLAVLVVTAGAVMGVAAIRRGWVLPFGRRRVLRPKLWGYGMLVSSVGMTGYMSAGPLDLSLSAYATVAFTGLGVFFVGVILQLLAQRPGRRTTS</sequence>
<dbReference type="STRING" id="909626.AQJ91_06495"/>
<dbReference type="EMBL" id="LMXB01000021">
    <property type="protein sequence ID" value="KUO21788.1"/>
    <property type="molecule type" value="Genomic_DNA"/>
</dbReference>
<proteinExistence type="predicted"/>
<accession>A0A101V3J3</accession>
<dbReference type="AlphaFoldDB" id="A0A101V3J3"/>
<keyword evidence="1" id="KW-1133">Transmembrane helix</keyword>
<feature type="transmembrane region" description="Helical" evidence="1">
    <location>
        <begin position="6"/>
        <end position="26"/>
    </location>
</feature>
<keyword evidence="1" id="KW-0812">Transmembrane</keyword>
<dbReference type="Proteomes" id="UP000053260">
    <property type="component" value="Unassembled WGS sequence"/>
</dbReference>
<comment type="caution">
    <text evidence="2">The sequence shown here is derived from an EMBL/GenBank/DDBJ whole genome shotgun (WGS) entry which is preliminary data.</text>
</comment>
<reference evidence="2 3" key="1">
    <citation type="submission" date="2015-10" db="EMBL/GenBank/DDBJ databases">
        <title>Draft genome sequence of Streptomyces sp. RV15, isolated from a marine sponge.</title>
        <authorList>
            <person name="Ruckert C."/>
            <person name="Abdelmohsen U.R."/>
            <person name="Winkler A."/>
            <person name="Hentschel U."/>
            <person name="Kalinowski J."/>
            <person name="Kampfer P."/>
            <person name="Glaeser S."/>
        </authorList>
    </citation>
    <scope>NUCLEOTIDE SEQUENCE [LARGE SCALE GENOMIC DNA]</scope>
    <source>
        <strain evidence="2 3">RV15</strain>
    </source>
</reference>
<keyword evidence="1" id="KW-0472">Membrane</keyword>
<evidence type="ECO:0000313" key="3">
    <source>
        <dbReference type="Proteomes" id="UP000053260"/>
    </source>
</evidence>